<dbReference type="EMBL" id="LSRE01000017">
    <property type="protein sequence ID" value="KXO97688.1"/>
    <property type="molecule type" value="Genomic_DNA"/>
</dbReference>
<name>A0A138AUH3_9ACTN</name>
<dbReference type="Gene3D" id="3.40.630.40">
    <property type="entry name" value="Zn-dependent exopeptidases"/>
    <property type="match status" value="1"/>
</dbReference>
<dbReference type="STRING" id="239498.AXK60_21460"/>
<evidence type="ECO:0000313" key="6">
    <source>
        <dbReference type="Proteomes" id="UP000070409"/>
    </source>
</evidence>
<evidence type="ECO:0000313" key="3">
    <source>
        <dbReference type="EMBL" id="KXO97688.1"/>
    </source>
</evidence>
<dbReference type="InterPro" id="IPR050695">
    <property type="entry name" value="N-acetylmuramoyl_amidase_3"/>
</dbReference>
<dbReference type="RefSeq" id="WP_068570144.1">
    <property type="nucleotide sequence ID" value="NZ_LSRE01000017.1"/>
</dbReference>
<dbReference type="AlphaFoldDB" id="A0A138AUH3"/>
<evidence type="ECO:0000256" key="1">
    <source>
        <dbReference type="ARBA" id="ARBA00022801"/>
    </source>
</evidence>
<dbReference type="OrthoDB" id="9810670at2"/>
<feature type="domain" description="MurNAc-LAA" evidence="2">
    <location>
        <begin position="251"/>
        <end position="366"/>
    </location>
</feature>
<dbReference type="EMBL" id="LSRF01000007">
    <property type="protein sequence ID" value="KXP14063.1"/>
    <property type="molecule type" value="Genomic_DNA"/>
</dbReference>
<reference evidence="3 6" key="2">
    <citation type="submission" date="2016-02" db="EMBL/GenBank/DDBJ databases">
        <authorList>
            <person name="Teng J.L."/>
            <person name="Tang Y."/>
            <person name="Huang Y."/>
            <person name="Guo F."/>
            <person name="Wei W."/>
            <person name="Chen J.H."/>
            <person name="Wong S.Y."/>
            <person name="Lau S.K."/>
            <person name="Woo P.C."/>
        </authorList>
    </citation>
    <scope>NUCLEOTIDE SEQUENCE [LARGE SCALE GENOMIC DNA]</scope>
    <source>
        <strain evidence="3 6">JCM 13375</strain>
    </source>
</reference>
<dbReference type="Proteomes" id="UP000070409">
    <property type="component" value="Unassembled WGS sequence"/>
</dbReference>
<reference evidence="5" key="1">
    <citation type="submission" date="2016-02" db="EMBL/GenBank/DDBJ databases">
        <authorList>
            <person name="Wen L."/>
            <person name="He K."/>
            <person name="Yang H."/>
        </authorList>
    </citation>
    <scope>NUCLEOTIDE SEQUENCE [LARGE SCALE GENOMIC DNA]</scope>
    <source>
        <strain evidence="5">JCM 15929</strain>
    </source>
</reference>
<dbReference type="PANTHER" id="PTHR30404">
    <property type="entry name" value="N-ACETYLMURAMOYL-L-ALANINE AMIDASE"/>
    <property type="match status" value="1"/>
</dbReference>
<reference evidence="4" key="3">
    <citation type="submission" date="2016-02" db="EMBL/GenBank/DDBJ databases">
        <authorList>
            <person name="Teng J.L."/>
            <person name="Yang Y."/>
            <person name="Huang Y."/>
            <person name="Guo F."/>
            <person name="Wei W."/>
            <person name="Chen J.H."/>
            <person name="Wong S.Y."/>
            <person name="Lau S.K."/>
            <person name="Woo P.C."/>
        </authorList>
    </citation>
    <scope>NUCLEOTIDE SEQUENCE</scope>
    <source>
        <strain evidence="4">JCM 15929</strain>
    </source>
</reference>
<dbReference type="GO" id="GO:0008745">
    <property type="term" value="F:N-acetylmuramoyl-L-alanine amidase activity"/>
    <property type="evidence" value="ECO:0007669"/>
    <property type="project" value="InterPro"/>
</dbReference>
<dbReference type="SMART" id="SM00646">
    <property type="entry name" value="Ami_3"/>
    <property type="match status" value="1"/>
</dbReference>
<dbReference type="InterPro" id="IPR002477">
    <property type="entry name" value="Peptidoglycan-bd-like"/>
</dbReference>
<dbReference type="PANTHER" id="PTHR30404:SF0">
    <property type="entry name" value="N-ACETYLMURAMOYL-L-ALANINE AMIDASE AMIC"/>
    <property type="match status" value="1"/>
</dbReference>
<dbReference type="InterPro" id="IPR036365">
    <property type="entry name" value="PGBD-like_sf"/>
</dbReference>
<dbReference type="SUPFAM" id="SSF47090">
    <property type="entry name" value="PGBD-like"/>
    <property type="match status" value="2"/>
</dbReference>
<dbReference type="Pfam" id="PF01471">
    <property type="entry name" value="PG_binding_1"/>
    <property type="match status" value="2"/>
</dbReference>
<protein>
    <submittedName>
        <fullName evidence="4">N-acetylmuramoyl-L-alanine amidase</fullName>
    </submittedName>
</protein>
<evidence type="ECO:0000313" key="5">
    <source>
        <dbReference type="Proteomes" id="UP000070258"/>
    </source>
</evidence>
<proteinExistence type="predicted"/>
<evidence type="ECO:0000259" key="2">
    <source>
        <dbReference type="SMART" id="SM00646"/>
    </source>
</evidence>
<dbReference type="Proteomes" id="UP000070258">
    <property type="component" value="Unassembled WGS sequence"/>
</dbReference>
<dbReference type="CDD" id="cd02696">
    <property type="entry name" value="MurNAc-LAA"/>
    <property type="match status" value="1"/>
</dbReference>
<dbReference type="InterPro" id="IPR036366">
    <property type="entry name" value="PGBDSf"/>
</dbReference>
<dbReference type="InterPro" id="IPR002508">
    <property type="entry name" value="MurNAc-LAA_cat"/>
</dbReference>
<organism evidence="4 5">
    <name type="scientific">Tsukamurella pseudospumae</name>
    <dbReference type="NCBI Taxonomy" id="239498"/>
    <lineage>
        <taxon>Bacteria</taxon>
        <taxon>Bacillati</taxon>
        <taxon>Actinomycetota</taxon>
        <taxon>Actinomycetes</taxon>
        <taxon>Mycobacteriales</taxon>
        <taxon>Tsukamurellaceae</taxon>
        <taxon>Tsukamurella</taxon>
    </lineage>
</organism>
<sequence length="397" mass="42983">MPRISLGDHGGAVAEIRGILADQGFLRDYVAPTELVVGGWTAPEAVFDRRLDRATRAFQQQRGLLVDGVVGPATYRALRESTYQLGARTLSYIASAPPSGDDVAALQARLQNLGFYAGMIDGLFGPQTHLGLSAYQREFGLVSDGICGPATLRSLTFLGSRVTGGSPHAIKEEEHVRSSGPRLSGKRIVIDPGLGGPDRGLAVIGPDGRPVTEEEMLWDLASRLEGRMAAAGMETYLSRPRGMDADDSTRAYTANTFDADMMIALRTAHYRNDRAHGVASFHFGNTHGASSNIGRNLAGFIQREIVARTPLSDCHYHGRTWDIVRLTRMPTVQIDIGYTTNAGDAAVLASPQMRDTIAEAILVAVKRLYLLGENDRPTGTYTFAELLELEENAENRA</sequence>
<accession>A0A138AUH3</accession>
<comment type="caution">
    <text evidence="4">The sequence shown here is derived from an EMBL/GenBank/DDBJ whole genome shotgun (WGS) entry which is preliminary data.</text>
</comment>
<dbReference type="GO" id="GO:0009253">
    <property type="term" value="P:peptidoglycan catabolic process"/>
    <property type="evidence" value="ECO:0007669"/>
    <property type="project" value="InterPro"/>
</dbReference>
<evidence type="ECO:0000313" key="4">
    <source>
        <dbReference type="EMBL" id="KXP14063.1"/>
    </source>
</evidence>
<dbReference type="GO" id="GO:0030288">
    <property type="term" value="C:outer membrane-bounded periplasmic space"/>
    <property type="evidence" value="ECO:0007669"/>
    <property type="project" value="TreeGrafter"/>
</dbReference>
<dbReference type="Gene3D" id="1.10.101.10">
    <property type="entry name" value="PGBD-like superfamily/PGBD"/>
    <property type="match status" value="2"/>
</dbReference>
<dbReference type="Pfam" id="PF01520">
    <property type="entry name" value="Amidase_3"/>
    <property type="match status" value="1"/>
</dbReference>
<dbReference type="SUPFAM" id="SSF53187">
    <property type="entry name" value="Zn-dependent exopeptidases"/>
    <property type="match status" value="1"/>
</dbReference>
<keyword evidence="1" id="KW-0378">Hydrolase</keyword>
<gene>
    <name evidence="4" type="ORF">AXK60_21460</name>
    <name evidence="3" type="ORF">AXK61_21885</name>
</gene>
<keyword evidence="6" id="KW-1185">Reference proteome</keyword>